<dbReference type="PANTHER" id="PTHR42869">
    <property type="entry name" value="SLL0572 PROTEIN"/>
    <property type="match status" value="1"/>
</dbReference>
<dbReference type="AlphaFoldDB" id="A0A832MM08"/>
<gene>
    <name evidence="1" type="ORF">ENR23_13390</name>
</gene>
<dbReference type="InterPro" id="IPR053199">
    <property type="entry name" value="cDPG_synthetase-like"/>
</dbReference>
<dbReference type="SUPFAM" id="SSF52540">
    <property type="entry name" value="P-loop containing nucleoside triphosphate hydrolases"/>
    <property type="match status" value="1"/>
</dbReference>
<dbReference type="EMBL" id="DSQF01000028">
    <property type="protein sequence ID" value="HGZ44385.1"/>
    <property type="molecule type" value="Genomic_DNA"/>
</dbReference>
<sequence>MTATAKPTRVLIMGAAGRDFHNFNVFWKSAPNVEVVAFTAAQIPNIDGRVYPPALAGPQYPKGIPIFSEDRLEDLIAEFDVDVVTFAYSDVSYEHVMREAARVNAAGAEFRLLGARQTMLQSARPVIAVCAVRTGCGKSQTARRVTEILKEMSLKVAVVRHPMPYGDLSRQVCQRFASVADMDEQRCTIEEREEYEPHIAMGNIVYAGVDYEMILRRAEAEADVILWDGGNNDLPFYRPDLHVVVADPHRPGHELRYYPGETNLRLADVVVINKVDTADPSGIATVEANVRAVNRKAVVIRANSPVTVRDPDLVRGKRVLVIEDGPTLTHGEMRYGAGLVAAHRLHAAEIVDPRPYAQGSIREVFAKYTHVTQVLPAMGYGDRQIAELSATIERVPCDAVLIATPIDLGHLMRIPKPSTRVLYDLEEHDRLALPKAIAECITRRAGAPGREVPSHA</sequence>
<accession>A0A832MM08</accession>
<proteinExistence type="predicted"/>
<comment type="caution">
    <text evidence="1">The sequence shown here is derived from an EMBL/GenBank/DDBJ whole genome shotgun (WGS) entry which is preliminary data.</text>
</comment>
<dbReference type="InterPro" id="IPR027417">
    <property type="entry name" value="P-loop_NTPase"/>
</dbReference>
<dbReference type="Gene3D" id="3.40.50.300">
    <property type="entry name" value="P-loop containing nucleotide triphosphate hydrolases"/>
    <property type="match status" value="1"/>
</dbReference>
<reference evidence="1" key="1">
    <citation type="journal article" date="2020" name="mSystems">
        <title>Genome- and Community-Level Interaction Insights into Carbon Utilization and Element Cycling Functions of Hydrothermarchaeota in Hydrothermal Sediment.</title>
        <authorList>
            <person name="Zhou Z."/>
            <person name="Liu Y."/>
            <person name="Xu W."/>
            <person name="Pan J."/>
            <person name="Luo Z.H."/>
            <person name="Li M."/>
        </authorList>
    </citation>
    <scope>NUCLEOTIDE SEQUENCE [LARGE SCALE GENOMIC DNA]</scope>
    <source>
        <strain evidence="1">SpSt-381</strain>
    </source>
</reference>
<dbReference type="PANTHER" id="PTHR42869:SF1">
    <property type="entry name" value="SLL0572 PROTEIN"/>
    <property type="match status" value="1"/>
</dbReference>
<organism evidence="1">
    <name type="scientific">Eiseniibacteriota bacterium</name>
    <dbReference type="NCBI Taxonomy" id="2212470"/>
    <lineage>
        <taxon>Bacteria</taxon>
        <taxon>Candidatus Eiseniibacteriota</taxon>
    </lineage>
</organism>
<name>A0A832MM08_UNCEI</name>
<protein>
    <submittedName>
        <fullName evidence="1">GTPase</fullName>
    </submittedName>
</protein>
<evidence type="ECO:0000313" key="1">
    <source>
        <dbReference type="EMBL" id="HGZ44385.1"/>
    </source>
</evidence>